<feature type="compositionally biased region" description="Low complexity" evidence="3">
    <location>
        <begin position="334"/>
        <end position="359"/>
    </location>
</feature>
<dbReference type="PANTHER" id="PTHR42693">
    <property type="entry name" value="ARYLSULFATASE FAMILY MEMBER"/>
    <property type="match status" value="1"/>
</dbReference>
<dbReference type="Pfam" id="PF00884">
    <property type="entry name" value="Sulfatase"/>
    <property type="match status" value="1"/>
</dbReference>
<gene>
    <name evidence="6" type="ORF">CTEN210_14611</name>
</gene>
<dbReference type="EMBL" id="BLLK01000061">
    <property type="protein sequence ID" value="GFH58135.1"/>
    <property type="molecule type" value="Genomic_DNA"/>
</dbReference>
<dbReference type="InterPro" id="IPR017850">
    <property type="entry name" value="Alkaline_phosphatase_core_sf"/>
</dbReference>
<feature type="chain" id="PRO_5042214544" description="Sulfatase N-terminal domain-containing protein" evidence="4">
    <location>
        <begin position="23"/>
        <end position="722"/>
    </location>
</feature>
<evidence type="ECO:0000256" key="3">
    <source>
        <dbReference type="SAM" id="MobiDB-lite"/>
    </source>
</evidence>
<evidence type="ECO:0000313" key="7">
    <source>
        <dbReference type="Proteomes" id="UP001054902"/>
    </source>
</evidence>
<comment type="caution">
    <text evidence="6">The sequence shown here is derived from an EMBL/GenBank/DDBJ whole genome shotgun (WGS) entry which is preliminary data.</text>
</comment>
<feature type="compositionally biased region" description="Low complexity" evidence="3">
    <location>
        <begin position="303"/>
        <end position="325"/>
    </location>
</feature>
<keyword evidence="2" id="KW-0378">Hydrolase</keyword>
<evidence type="ECO:0000256" key="1">
    <source>
        <dbReference type="ARBA" id="ARBA00008779"/>
    </source>
</evidence>
<feature type="compositionally biased region" description="Low complexity" evidence="3">
    <location>
        <begin position="167"/>
        <end position="192"/>
    </location>
</feature>
<name>A0AAD3D7U5_9STRA</name>
<dbReference type="AlphaFoldDB" id="A0AAD3D7U5"/>
<evidence type="ECO:0000313" key="6">
    <source>
        <dbReference type="EMBL" id="GFH58135.1"/>
    </source>
</evidence>
<protein>
    <recommendedName>
        <fullName evidence="5">Sulfatase N-terminal domain-containing protein</fullName>
    </recommendedName>
</protein>
<dbReference type="PANTHER" id="PTHR42693:SF53">
    <property type="entry name" value="ENDO-4-O-SULFATASE"/>
    <property type="match status" value="1"/>
</dbReference>
<dbReference type="Gene3D" id="3.40.720.10">
    <property type="entry name" value="Alkaline Phosphatase, subunit A"/>
    <property type="match status" value="1"/>
</dbReference>
<feature type="compositionally biased region" description="Low complexity" evidence="3">
    <location>
        <begin position="243"/>
        <end position="280"/>
    </location>
</feature>
<dbReference type="InterPro" id="IPR000917">
    <property type="entry name" value="Sulfatase_N"/>
</dbReference>
<feature type="compositionally biased region" description="Low complexity" evidence="3">
    <location>
        <begin position="203"/>
        <end position="236"/>
    </location>
</feature>
<reference evidence="6 7" key="1">
    <citation type="journal article" date="2021" name="Sci. Rep.">
        <title>The genome of the diatom Chaetoceros tenuissimus carries an ancient integrated fragment of an extant virus.</title>
        <authorList>
            <person name="Hongo Y."/>
            <person name="Kimura K."/>
            <person name="Takaki Y."/>
            <person name="Yoshida Y."/>
            <person name="Baba S."/>
            <person name="Kobayashi G."/>
            <person name="Nagasaki K."/>
            <person name="Hano T."/>
            <person name="Tomaru Y."/>
        </authorList>
    </citation>
    <scope>NUCLEOTIDE SEQUENCE [LARGE SCALE GENOMIC DNA]</scope>
    <source>
        <strain evidence="6 7">NIES-3715</strain>
    </source>
</reference>
<feature type="compositionally biased region" description="Polar residues" evidence="3">
    <location>
        <begin position="120"/>
        <end position="160"/>
    </location>
</feature>
<dbReference type="GO" id="GO:0004065">
    <property type="term" value="F:arylsulfatase activity"/>
    <property type="evidence" value="ECO:0007669"/>
    <property type="project" value="TreeGrafter"/>
</dbReference>
<keyword evidence="4" id="KW-0732">Signal</keyword>
<evidence type="ECO:0000256" key="2">
    <source>
        <dbReference type="ARBA" id="ARBA00022801"/>
    </source>
</evidence>
<comment type="similarity">
    <text evidence="1">Belongs to the sulfatase family.</text>
</comment>
<accession>A0AAD3D7U5</accession>
<feature type="compositionally biased region" description="Low complexity" evidence="3">
    <location>
        <begin position="374"/>
        <end position="388"/>
    </location>
</feature>
<feature type="domain" description="Sulfatase N-terminal" evidence="5">
    <location>
        <begin position="410"/>
        <end position="711"/>
    </location>
</feature>
<feature type="signal peptide" evidence="4">
    <location>
        <begin position="1"/>
        <end position="22"/>
    </location>
</feature>
<feature type="compositionally biased region" description="Polar residues" evidence="3">
    <location>
        <begin position="394"/>
        <end position="404"/>
    </location>
</feature>
<evidence type="ECO:0000256" key="4">
    <source>
        <dbReference type="SAM" id="SignalP"/>
    </source>
</evidence>
<feature type="compositionally biased region" description="Basic and acidic residues" evidence="3">
    <location>
        <begin position="60"/>
        <end position="73"/>
    </location>
</feature>
<feature type="compositionally biased region" description="Polar residues" evidence="3">
    <location>
        <begin position="286"/>
        <end position="299"/>
    </location>
</feature>
<feature type="region of interest" description="Disordered" evidence="3">
    <location>
        <begin position="31"/>
        <end position="73"/>
    </location>
</feature>
<dbReference type="Proteomes" id="UP001054902">
    <property type="component" value="Unassembled WGS sequence"/>
</dbReference>
<dbReference type="SUPFAM" id="SSF53649">
    <property type="entry name" value="Alkaline phosphatase-like"/>
    <property type="match status" value="1"/>
</dbReference>
<sequence>MERKILLIISIIINAHCSVVSAEDGSWERAGKKEHLPIQTSSSHPGNSIDVEESSWSNKPIKEELKEESDKHSNMNKVLLIEEPIQESDSAMAYPKNNHEWEYIDSKNIVEKNWIEESSIPSLDTSSNKPSYLQSQIPSLQGSSIPSQKTNHPSTNSAMPSETVYYPSSRPSSQPSSKPSFFPSGSHSSIPSLKPTNTLSQKPSSNPNASPSSIPTLSPTSSPSLLPTKKPSVSPSQRPSSKPTSEISSRPSNSPSLLPTQSPSTKPTLSPSALPTLDPSVKPSLLGSNRPSLQSSNIPTVDPTVSPSVRPSLLSSHLPSLRKSSNPSYEQTHQPSTQQSDVPTSQSSPVPSEVVSSSSKNDWEYNAVYEDTEPSSSPSTRTTSEIPSVLESEYPTSSTEPDTQNDGKKPNILLIFADDVGQGDIPAYFNSSLVHMPNIQKLSEEGVTFLNSHSTPLCAPSRYMLLSGNYQHRGNNANGAWNLDYENNQFQRFQKSLPSLLEKNGYRNHMAGKWHLGAKVPPLGLVNRTHFLSSPYHDWTLPLIDGPQSIGFHESLITTGGIQEAPYSFFRNGMLTTNTTTEVRYWEEGSYDASGGESVILREGEGDVSWDSSSYNMIVVNETTRFINEHMETTPEDPFFAYVALGSVHIPHSPPNYYLNGEPIANQYPNGHLDLLSEMDHIVGSLVTLIEEKGLADDTIIIFSSDNGGLRRDKSVDHYSSG</sequence>
<proteinExistence type="inferred from homology"/>
<feature type="region of interest" description="Disordered" evidence="3">
    <location>
        <begin position="120"/>
        <end position="409"/>
    </location>
</feature>
<keyword evidence="7" id="KW-1185">Reference proteome</keyword>
<organism evidence="6 7">
    <name type="scientific">Chaetoceros tenuissimus</name>
    <dbReference type="NCBI Taxonomy" id="426638"/>
    <lineage>
        <taxon>Eukaryota</taxon>
        <taxon>Sar</taxon>
        <taxon>Stramenopiles</taxon>
        <taxon>Ochrophyta</taxon>
        <taxon>Bacillariophyta</taxon>
        <taxon>Coscinodiscophyceae</taxon>
        <taxon>Chaetocerotophycidae</taxon>
        <taxon>Chaetocerotales</taxon>
        <taxon>Chaetocerotaceae</taxon>
        <taxon>Chaetoceros</taxon>
    </lineage>
</organism>
<evidence type="ECO:0000259" key="5">
    <source>
        <dbReference type="Pfam" id="PF00884"/>
    </source>
</evidence>
<feature type="non-terminal residue" evidence="6">
    <location>
        <position position="1"/>
    </location>
</feature>
<dbReference type="InterPro" id="IPR050738">
    <property type="entry name" value="Sulfatase"/>
</dbReference>